<keyword evidence="1" id="KW-0812">Transmembrane</keyword>
<evidence type="ECO:0000313" key="2">
    <source>
        <dbReference type="EMBL" id="PIP55649.1"/>
    </source>
</evidence>
<reference evidence="2 3" key="1">
    <citation type="submission" date="2017-09" db="EMBL/GenBank/DDBJ databases">
        <title>Depth-based differentiation of microbial function through sediment-hosted aquifers and enrichment of novel symbionts in the deep terrestrial subsurface.</title>
        <authorList>
            <person name="Probst A.J."/>
            <person name="Ladd B."/>
            <person name="Jarett J.K."/>
            <person name="Geller-Mcgrath D.E."/>
            <person name="Sieber C.M."/>
            <person name="Emerson J.B."/>
            <person name="Anantharaman K."/>
            <person name="Thomas B.C."/>
            <person name="Malmstrom R."/>
            <person name="Stieglmeier M."/>
            <person name="Klingl A."/>
            <person name="Woyke T."/>
            <person name="Ryan C.M."/>
            <person name="Banfield J.F."/>
        </authorList>
    </citation>
    <scope>NUCLEOTIDE SEQUENCE [LARGE SCALE GENOMIC DNA]</scope>
    <source>
        <strain evidence="2">CG22_combo_CG10-13_8_21_14_all_42_17</strain>
    </source>
</reference>
<feature type="transmembrane region" description="Helical" evidence="1">
    <location>
        <begin position="50"/>
        <end position="77"/>
    </location>
</feature>
<feature type="transmembrane region" description="Helical" evidence="1">
    <location>
        <begin position="9"/>
        <end position="30"/>
    </location>
</feature>
<name>A0A2H0BDI9_9BACT</name>
<comment type="caution">
    <text evidence="2">The sequence shown here is derived from an EMBL/GenBank/DDBJ whole genome shotgun (WGS) entry which is preliminary data.</text>
</comment>
<accession>A0A2H0BDI9</accession>
<evidence type="ECO:0000313" key="3">
    <source>
        <dbReference type="Proteomes" id="UP000229794"/>
    </source>
</evidence>
<protein>
    <submittedName>
        <fullName evidence="2">Uncharacterized protein</fullName>
    </submittedName>
</protein>
<dbReference type="Proteomes" id="UP000229794">
    <property type="component" value="Unassembled WGS sequence"/>
</dbReference>
<keyword evidence="1" id="KW-1133">Transmembrane helix</keyword>
<dbReference type="AlphaFoldDB" id="A0A2H0BDI9"/>
<sequence length="97" mass="10831">MRNSRKDGIILFLSGVILLAFVGLFLYMAIPMHISESEIEGSSSYNSVGRIIVGLIVCFWTVLLSGIIIIIGLEYWLQRKMLPKGLSVWQKSGSIKN</sequence>
<dbReference type="EMBL" id="PCST01000025">
    <property type="protein sequence ID" value="PIP55649.1"/>
    <property type="molecule type" value="Genomic_DNA"/>
</dbReference>
<proteinExistence type="predicted"/>
<keyword evidence="1" id="KW-0472">Membrane</keyword>
<gene>
    <name evidence="2" type="ORF">COX06_02235</name>
</gene>
<organism evidence="2 3">
    <name type="scientific">Candidatus Zambryskibacteria bacterium CG22_combo_CG10-13_8_21_14_all_42_17</name>
    <dbReference type="NCBI Taxonomy" id="1975118"/>
    <lineage>
        <taxon>Bacteria</taxon>
        <taxon>Candidatus Zambryskiibacteriota</taxon>
    </lineage>
</organism>
<evidence type="ECO:0000256" key="1">
    <source>
        <dbReference type="SAM" id="Phobius"/>
    </source>
</evidence>